<dbReference type="InterPro" id="IPR002293">
    <property type="entry name" value="AA/rel_permease1"/>
</dbReference>
<feature type="transmembrane region" description="Helical" evidence="5">
    <location>
        <begin position="12"/>
        <end position="35"/>
    </location>
</feature>
<evidence type="ECO:0000256" key="2">
    <source>
        <dbReference type="ARBA" id="ARBA00022692"/>
    </source>
</evidence>
<reference evidence="6 7" key="1">
    <citation type="submission" date="2019-08" db="EMBL/GenBank/DDBJ databases">
        <title>Gluconobacter frateurii HD924 genome.</title>
        <authorList>
            <person name="Liu Y."/>
            <person name="Zhang P."/>
        </authorList>
    </citation>
    <scope>NUCLEOTIDE SEQUENCE [LARGE SCALE GENOMIC DNA]</scope>
    <source>
        <strain evidence="6 7">HD924</strain>
    </source>
</reference>
<evidence type="ECO:0000256" key="3">
    <source>
        <dbReference type="ARBA" id="ARBA00022989"/>
    </source>
</evidence>
<feature type="transmembrane region" description="Helical" evidence="5">
    <location>
        <begin position="493"/>
        <end position="514"/>
    </location>
</feature>
<feature type="transmembrane region" description="Helical" evidence="5">
    <location>
        <begin position="402"/>
        <end position="421"/>
    </location>
</feature>
<keyword evidence="2 5" id="KW-0812">Transmembrane</keyword>
<dbReference type="PANTHER" id="PTHR47547">
    <property type="match status" value="1"/>
</dbReference>
<feature type="transmembrane region" description="Helical" evidence="5">
    <location>
        <begin position="280"/>
        <end position="302"/>
    </location>
</feature>
<dbReference type="PIRSF" id="PIRSF006060">
    <property type="entry name" value="AA_transporter"/>
    <property type="match status" value="1"/>
</dbReference>
<feature type="transmembrane region" description="Helical" evidence="5">
    <location>
        <begin position="88"/>
        <end position="112"/>
    </location>
</feature>
<dbReference type="EMBL" id="CP043043">
    <property type="protein sequence ID" value="QEH96831.1"/>
    <property type="molecule type" value="Genomic_DNA"/>
</dbReference>
<feature type="transmembrane region" description="Helical" evidence="5">
    <location>
        <begin position="47"/>
        <end position="67"/>
    </location>
</feature>
<dbReference type="GO" id="GO:0016020">
    <property type="term" value="C:membrane"/>
    <property type="evidence" value="ECO:0007669"/>
    <property type="project" value="UniProtKB-SubCell"/>
</dbReference>
<gene>
    <name evidence="6" type="ORF">FXF46_11410</name>
</gene>
<evidence type="ECO:0000256" key="4">
    <source>
        <dbReference type="ARBA" id="ARBA00023136"/>
    </source>
</evidence>
<dbReference type="Gene3D" id="1.20.1740.10">
    <property type="entry name" value="Amino acid/polyamine transporter I"/>
    <property type="match status" value="1"/>
</dbReference>
<feature type="transmembrane region" description="Helical" evidence="5">
    <location>
        <begin position="427"/>
        <end position="446"/>
    </location>
</feature>
<organism evidence="6 7">
    <name type="scientific">Gluconobacter thailandicus</name>
    <dbReference type="NCBI Taxonomy" id="257438"/>
    <lineage>
        <taxon>Bacteria</taxon>
        <taxon>Pseudomonadati</taxon>
        <taxon>Pseudomonadota</taxon>
        <taxon>Alphaproteobacteria</taxon>
        <taxon>Acetobacterales</taxon>
        <taxon>Acetobacteraceae</taxon>
        <taxon>Gluconobacter</taxon>
    </lineage>
</organism>
<sequence>MPHEESGYFRQRLGLFDLTMIGFGSIFGSGWLFAAAHVADMAGPASILSWLIGGVAVLLIGLVYCELGAALPLAGSVVRYPEQAHGSTAAFLTGAMTTIAFSSLISIEIVAARQYADAWTGGLTRNANGDPTLAGWLVQFAVMVVLYAINRRGIGSFALINNIVTVFKFLVPTLVIVLLLAHLRMDNFSLHGFAPHGFQGVETAISAGGVVFAYLGLTPILSVAGEVRNPQRTIPIALMASIILAMLVYLLLQTAFIGALPSTLLATGWSGLSTRMALPFHDIAVQLGLGFLAILVVTDAILSPTGTGNIYMSSTARVIYAWSRSGTFFPVFQKVDTKRGVPDKALLLTFGLALFWTLPFPSWQALIGVVSSALMLSYAMAPPSAAALRRSQPKLSRPFRTPCFEILSPLAFAIASLIVLWTGWHTLSWLMPTLLALTAIFMTAAWRSLSRDDWKQNLRCSFWMPAYFLGLLVLSWLGPFEGTSHLGHGYDDIVTILFALLIHHWAAACGLRTLPSATHLPVRA</sequence>
<dbReference type="Proteomes" id="UP000323560">
    <property type="component" value="Chromosome"/>
</dbReference>
<feature type="transmembrane region" description="Helical" evidence="5">
    <location>
        <begin position="363"/>
        <end position="381"/>
    </location>
</feature>
<keyword evidence="3 5" id="KW-1133">Transmembrane helix</keyword>
<dbReference type="PANTHER" id="PTHR47547:SF1">
    <property type="entry name" value="ASPARTATE-PROTON SYMPORTER"/>
    <property type="match status" value="1"/>
</dbReference>
<feature type="transmembrane region" description="Helical" evidence="5">
    <location>
        <begin position="458"/>
        <end position="478"/>
    </location>
</feature>
<feature type="transmembrane region" description="Helical" evidence="5">
    <location>
        <begin position="203"/>
        <end position="224"/>
    </location>
</feature>
<keyword evidence="4 5" id="KW-0472">Membrane</keyword>
<comment type="subcellular location">
    <subcellularLocation>
        <location evidence="1">Membrane</location>
        <topology evidence="1">Multi-pass membrane protein</topology>
    </subcellularLocation>
</comment>
<evidence type="ECO:0000313" key="6">
    <source>
        <dbReference type="EMBL" id="QEH96831.1"/>
    </source>
</evidence>
<feature type="transmembrane region" description="Helical" evidence="5">
    <location>
        <begin position="341"/>
        <end position="357"/>
    </location>
</feature>
<name>A0AAP9ESA3_GLUTH</name>
<proteinExistence type="predicted"/>
<dbReference type="KEGG" id="gti:FXF46_11410"/>
<feature type="transmembrane region" description="Helical" evidence="5">
    <location>
        <begin position="132"/>
        <end position="150"/>
    </location>
</feature>
<evidence type="ECO:0000256" key="1">
    <source>
        <dbReference type="ARBA" id="ARBA00004141"/>
    </source>
</evidence>
<dbReference type="GO" id="GO:0022857">
    <property type="term" value="F:transmembrane transporter activity"/>
    <property type="evidence" value="ECO:0007669"/>
    <property type="project" value="InterPro"/>
</dbReference>
<feature type="transmembrane region" description="Helical" evidence="5">
    <location>
        <begin position="236"/>
        <end position="260"/>
    </location>
</feature>
<dbReference type="RefSeq" id="WP_061509883.1">
    <property type="nucleotide sequence ID" value="NZ_CP043043.1"/>
</dbReference>
<feature type="transmembrane region" description="Helical" evidence="5">
    <location>
        <begin position="162"/>
        <end position="183"/>
    </location>
</feature>
<evidence type="ECO:0000313" key="7">
    <source>
        <dbReference type="Proteomes" id="UP000323560"/>
    </source>
</evidence>
<protein>
    <submittedName>
        <fullName evidence="6">APC family permease</fullName>
    </submittedName>
</protein>
<accession>A0AAP9ESA3</accession>
<dbReference type="InterPro" id="IPR052962">
    <property type="entry name" value="AA_Transporter_AGT"/>
</dbReference>
<dbReference type="Pfam" id="PF13520">
    <property type="entry name" value="AA_permease_2"/>
    <property type="match status" value="1"/>
</dbReference>
<dbReference type="AlphaFoldDB" id="A0AAP9ESA3"/>
<evidence type="ECO:0000256" key="5">
    <source>
        <dbReference type="SAM" id="Phobius"/>
    </source>
</evidence>